<dbReference type="InterPro" id="IPR043502">
    <property type="entry name" value="DNA/RNA_pol_sf"/>
</dbReference>
<organism evidence="3 4">
    <name type="scientific">Platanthera zijinensis</name>
    <dbReference type="NCBI Taxonomy" id="2320716"/>
    <lineage>
        <taxon>Eukaryota</taxon>
        <taxon>Viridiplantae</taxon>
        <taxon>Streptophyta</taxon>
        <taxon>Embryophyta</taxon>
        <taxon>Tracheophyta</taxon>
        <taxon>Spermatophyta</taxon>
        <taxon>Magnoliopsida</taxon>
        <taxon>Liliopsida</taxon>
        <taxon>Asparagales</taxon>
        <taxon>Orchidaceae</taxon>
        <taxon>Orchidoideae</taxon>
        <taxon>Orchideae</taxon>
        <taxon>Orchidinae</taxon>
        <taxon>Platanthera</taxon>
    </lineage>
</organism>
<gene>
    <name evidence="3" type="ORF">KSP39_PZI003820</name>
</gene>
<keyword evidence="4" id="KW-1185">Reference proteome</keyword>
<dbReference type="Proteomes" id="UP001418222">
    <property type="component" value="Unassembled WGS sequence"/>
</dbReference>
<dbReference type="SUPFAM" id="SSF56672">
    <property type="entry name" value="DNA/RNA polymerases"/>
    <property type="match status" value="1"/>
</dbReference>
<evidence type="ECO:0000313" key="4">
    <source>
        <dbReference type="Proteomes" id="UP001418222"/>
    </source>
</evidence>
<reference evidence="3 4" key="1">
    <citation type="journal article" date="2022" name="Nat. Plants">
        <title>Genomes of leafy and leafless Platanthera orchids illuminate the evolution of mycoheterotrophy.</title>
        <authorList>
            <person name="Li M.H."/>
            <person name="Liu K.W."/>
            <person name="Li Z."/>
            <person name="Lu H.C."/>
            <person name="Ye Q.L."/>
            <person name="Zhang D."/>
            <person name="Wang J.Y."/>
            <person name="Li Y.F."/>
            <person name="Zhong Z.M."/>
            <person name="Liu X."/>
            <person name="Yu X."/>
            <person name="Liu D.K."/>
            <person name="Tu X.D."/>
            <person name="Liu B."/>
            <person name="Hao Y."/>
            <person name="Liao X.Y."/>
            <person name="Jiang Y.T."/>
            <person name="Sun W.H."/>
            <person name="Chen J."/>
            <person name="Chen Y.Q."/>
            <person name="Ai Y."/>
            <person name="Zhai J.W."/>
            <person name="Wu S.S."/>
            <person name="Zhou Z."/>
            <person name="Hsiao Y.Y."/>
            <person name="Wu W.L."/>
            <person name="Chen Y.Y."/>
            <person name="Lin Y.F."/>
            <person name="Hsu J.L."/>
            <person name="Li C.Y."/>
            <person name="Wang Z.W."/>
            <person name="Zhao X."/>
            <person name="Zhong W.Y."/>
            <person name="Ma X.K."/>
            <person name="Ma L."/>
            <person name="Huang J."/>
            <person name="Chen G.Z."/>
            <person name="Huang M.Z."/>
            <person name="Huang L."/>
            <person name="Peng D.H."/>
            <person name="Luo Y.B."/>
            <person name="Zou S.Q."/>
            <person name="Chen S.P."/>
            <person name="Lan S."/>
            <person name="Tsai W.C."/>
            <person name="Van de Peer Y."/>
            <person name="Liu Z.J."/>
        </authorList>
    </citation>
    <scope>NUCLEOTIDE SEQUENCE [LARGE SCALE GENOMIC DNA]</scope>
    <source>
        <strain evidence="3">Lor287</strain>
    </source>
</reference>
<accession>A0AAP0BYX8</accession>
<feature type="compositionally biased region" description="Basic and acidic residues" evidence="1">
    <location>
        <begin position="159"/>
        <end position="168"/>
    </location>
</feature>
<protein>
    <recommendedName>
        <fullName evidence="2">Reverse transcriptase Ty1/copia-type domain-containing protein</fullName>
    </recommendedName>
</protein>
<name>A0AAP0BYX8_9ASPA</name>
<sequence>MALPPGLSPRGSEGKMCKLKKVVYGLKQSPRAWFGRFHKAKTGFGFSQSNEDHTLFIKNNEGKLTALIVYIDDIIITGDDQNEIQTLKARLTKEFEVKDLENLKCFLGIEVARSKHGIFISQRKYTPDLLEDSGMSGCRLADTPIEVNHRLGKMMVSPKKGEAEKEPSNEGEINQSPSPRLWVESPLPSSPLEDKDDSHSSNDVNGIFHFIFLLPLQYLREY</sequence>
<evidence type="ECO:0000256" key="1">
    <source>
        <dbReference type="SAM" id="MobiDB-lite"/>
    </source>
</evidence>
<dbReference type="PANTHER" id="PTHR43383:SF2">
    <property type="entry name" value="AMIDOHYDROLASE 2 FAMILY PROTEIN"/>
    <property type="match status" value="1"/>
</dbReference>
<dbReference type="EMBL" id="JBBWWQ010000003">
    <property type="protein sequence ID" value="KAK8952534.1"/>
    <property type="molecule type" value="Genomic_DNA"/>
</dbReference>
<evidence type="ECO:0000313" key="3">
    <source>
        <dbReference type="EMBL" id="KAK8952534.1"/>
    </source>
</evidence>
<dbReference type="AlphaFoldDB" id="A0AAP0BYX8"/>
<dbReference type="PANTHER" id="PTHR43383">
    <property type="entry name" value="NODULIN 6"/>
    <property type="match status" value="1"/>
</dbReference>
<feature type="region of interest" description="Disordered" evidence="1">
    <location>
        <begin position="157"/>
        <end position="199"/>
    </location>
</feature>
<feature type="domain" description="Reverse transcriptase Ty1/copia-type" evidence="2">
    <location>
        <begin position="3"/>
        <end position="146"/>
    </location>
</feature>
<dbReference type="Pfam" id="PF07727">
    <property type="entry name" value="RVT_2"/>
    <property type="match status" value="1"/>
</dbReference>
<evidence type="ECO:0000259" key="2">
    <source>
        <dbReference type="Pfam" id="PF07727"/>
    </source>
</evidence>
<dbReference type="InterPro" id="IPR013103">
    <property type="entry name" value="RVT_2"/>
</dbReference>
<proteinExistence type="predicted"/>
<comment type="caution">
    <text evidence="3">The sequence shown here is derived from an EMBL/GenBank/DDBJ whole genome shotgun (WGS) entry which is preliminary data.</text>
</comment>